<protein>
    <recommendedName>
        <fullName evidence="4">Dirigent protein</fullName>
    </recommendedName>
</protein>
<feature type="signal peptide" evidence="4">
    <location>
        <begin position="1"/>
        <end position="30"/>
    </location>
</feature>
<evidence type="ECO:0000313" key="5">
    <source>
        <dbReference type="EMBL" id="PVH31893.1"/>
    </source>
</evidence>
<dbReference type="Pfam" id="PF03018">
    <property type="entry name" value="Dirigent"/>
    <property type="match status" value="1"/>
</dbReference>
<dbReference type="InterPro" id="IPR004265">
    <property type="entry name" value="Dirigent"/>
</dbReference>
<gene>
    <name evidence="5" type="ORF">PAHAL_9G254500</name>
</gene>
<organism evidence="5">
    <name type="scientific">Panicum hallii</name>
    <dbReference type="NCBI Taxonomy" id="206008"/>
    <lineage>
        <taxon>Eukaryota</taxon>
        <taxon>Viridiplantae</taxon>
        <taxon>Streptophyta</taxon>
        <taxon>Embryophyta</taxon>
        <taxon>Tracheophyta</taxon>
        <taxon>Spermatophyta</taxon>
        <taxon>Magnoliopsida</taxon>
        <taxon>Liliopsida</taxon>
        <taxon>Poales</taxon>
        <taxon>Poaceae</taxon>
        <taxon>PACMAD clade</taxon>
        <taxon>Panicoideae</taxon>
        <taxon>Panicodae</taxon>
        <taxon>Paniceae</taxon>
        <taxon>Panicinae</taxon>
        <taxon>Panicum</taxon>
        <taxon>Panicum sect. Panicum</taxon>
    </lineage>
</organism>
<accession>A0A2T8I2J4</accession>
<dbReference type="Proteomes" id="UP000243499">
    <property type="component" value="Chromosome 9"/>
</dbReference>
<keyword evidence="4" id="KW-0052">Apoplast</keyword>
<comment type="function">
    <text evidence="4">Dirigent proteins impart stereoselectivity on the phenoxy radical-coupling reaction, yielding optically active lignans from two molecules of coniferyl alcohol in the biosynthesis of lignans, flavonolignans, and alkaloids and thus plays a central role in plant secondary metabolism.</text>
</comment>
<name>A0A2T8I2J4_9POAL</name>
<sequence length="198" mass="21320">MATPPRSSIFLFLLLPTILAVASLQVKVSGQSIPWPWPCPYECPSQNETRLHLFSHQFPALPGVPNPNEVSVASPPGSAIGFGQMYVHDWILAEGPNPNENVVGRLQGFHIQAGQAFTSWYTSHIMLFQNGRFAGSTLEVLGLTGNPTDELSITGGTGVLTNAHGTAKFTSSQSSTSTDAIREVDIHVFYTPETPTTV</sequence>
<dbReference type="AlphaFoldDB" id="A0A2T8I2J4"/>
<comment type="similarity">
    <text evidence="1 4">Belongs to the plant dirigent protein family.</text>
</comment>
<feature type="chain" id="PRO_5015376529" description="Dirigent protein" evidence="4">
    <location>
        <begin position="31"/>
        <end position="198"/>
    </location>
</feature>
<reference evidence="5" key="1">
    <citation type="submission" date="2018-04" db="EMBL/GenBank/DDBJ databases">
        <title>WGS assembly of Panicum hallii.</title>
        <authorList>
            <person name="Lovell J."/>
            <person name="Jenkins J."/>
            <person name="Lowry D."/>
            <person name="Mamidi S."/>
            <person name="Sreedasyam A."/>
            <person name="Weng X."/>
            <person name="Barry K."/>
            <person name="Bonette J."/>
            <person name="Campitelli B."/>
            <person name="Daum C."/>
            <person name="Gordon S."/>
            <person name="Gould B."/>
            <person name="Lipzen A."/>
            <person name="Macqueen A."/>
            <person name="Palacio-Mejia J."/>
            <person name="Plott C."/>
            <person name="Shakirov E."/>
            <person name="Shu S."/>
            <person name="Yoshinaga Y."/>
            <person name="Zane M."/>
            <person name="Rokhsar D."/>
            <person name="Grimwood J."/>
            <person name="Schmutz J."/>
            <person name="Juenger T."/>
        </authorList>
    </citation>
    <scope>NUCLEOTIDE SEQUENCE [LARGE SCALE GENOMIC DNA]</scope>
    <source>
        <strain evidence="5">FIL2</strain>
    </source>
</reference>
<comment type="subunit">
    <text evidence="2 4">Homodimer.</text>
</comment>
<keyword evidence="3 4" id="KW-0964">Secreted</keyword>
<keyword evidence="4" id="KW-0732">Signal</keyword>
<comment type="subcellular location">
    <subcellularLocation>
        <location evidence="4">Secreted</location>
        <location evidence="4">Extracellular space</location>
        <location evidence="4">Apoplast</location>
    </subcellularLocation>
</comment>
<dbReference type="GO" id="GO:0048046">
    <property type="term" value="C:apoplast"/>
    <property type="evidence" value="ECO:0007669"/>
    <property type="project" value="UniProtKB-SubCell"/>
</dbReference>
<evidence type="ECO:0000256" key="2">
    <source>
        <dbReference type="ARBA" id="ARBA00011738"/>
    </source>
</evidence>
<dbReference type="GO" id="GO:0009699">
    <property type="term" value="P:phenylpropanoid biosynthetic process"/>
    <property type="evidence" value="ECO:0007669"/>
    <property type="project" value="UniProtKB-ARBA"/>
</dbReference>
<dbReference type="Gene3D" id="2.40.480.10">
    <property type="entry name" value="Allene oxide cyclase-like"/>
    <property type="match status" value="1"/>
</dbReference>
<evidence type="ECO:0000256" key="4">
    <source>
        <dbReference type="RuleBase" id="RU363099"/>
    </source>
</evidence>
<dbReference type="PANTHER" id="PTHR21495">
    <property type="entry name" value="NUCLEOPORIN-RELATED"/>
    <property type="match status" value="1"/>
</dbReference>
<evidence type="ECO:0000256" key="3">
    <source>
        <dbReference type="ARBA" id="ARBA00022525"/>
    </source>
</evidence>
<dbReference type="InterPro" id="IPR044859">
    <property type="entry name" value="Allene_oxi_cyc_Dirigent"/>
</dbReference>
<dbReference type="Gramene" id="PVH31893">
    <property type="protein sequence ID" value="PVH31893"/>
    <property type="gene ID" value="PAHAL_9G254500"/>
</dbReference>
<evidence type="ECO:0000256" key="1">
    <source>
        <dbReference type="ARBA" id="ARBA00010746"/>
    </source>
</evidence>
<proteinExistence type="inferred from homology"/>
<dbReference type="EMBL" id="CM008054">
    <property type="protein sequence ID" value="PVH31893.1"/>
    <property type="molecule type" value="Genomic_DNA"/>
</dbReference>